<dbReference type="PANTHER" id="PTHR43304">
    <property type="entry name" value="PHYTOCHROME-LIKE PROTEIN CPH1"/>
    <property type="match status" value="1"/>
</dbReference>
<name>A0AA97I392_9EURY</name>
<dbReference type="SMART" id="SM00086">
    <property type="entry name" value="PAC"/>
    <property type="match status" value="4"/>
</dbReference>
<feature type="domain" description="PAC" evidence="8">
    <location>
        <begin position="97"/>
        <end position="149"/>
    </location>
</feature>
<keyword evidence="10" id="KW-1185">Reference proteome</keyword>
<organism evidence="9 10">
    <name type="scientific">Methanochimaera problematica</name>
    <dbReference type="NCBI Taxonomy" id="2609417"/>
    <lineage>
        <taxon>Archaea</taxon>
        <taxon>Methanobacteriati</taxon>
        <taxon>Methanobacteriota</taxon>
        <taxon>Stenosarchaea group</taxon>
        <taxon>Methanomicrobia</taxon>
        <taxon>Methanomicrobiales</taxon>
        <taxon>Methanomicrobiaceae</taxon>
        <taxon>Methanochimaera</taxon>
    </lineage>
</organism>
<dbReference type="InterPro" id="IPR013767">
    <property type="entry name" value="PAS_fold"/>
</dbReference>
<dbReference type="SMART" id="SM00387">
    <property type="entry name" value="HATPase_c"/>
    <property type="match status" value="1"/>
</dbReference>
<dbReference type="InterPro" id="IPR003594">
    <property type="entry name" value="HATPase_dom"/>
</dbReference>
<dbReference type="Gene3D" id="3.30.565.10">
    <property type="entry name" value="Histidine kinase-like ATPase, C-terminal domain"/>
    <property type="match status" value="1"/>
</dbReference>
<dbReference type="CDD" id="cd00130">
    <property type="entry name" value="PAS"/>
    <property type="match status" value="4"/>
</dbReference>
<dbReference type="PROSITE" id="PS50112">
    <property type="entry name" value="PAS"/>
    <property type="match status" value="4"/>
</dbReference>
<feature type="domain" description="PAS" evidence="7">
    <location>
        <begin position="163"/>
        <end position="214"/>
    </location>
</feature>
<evidence type="ECO:0000259" key="6">
    <source>
        <dbReference type="PROSITE" id="PS50109"/>
    </source>
</evidence>
<gene>
    <name evidence="9" type="ORF">F1737_02535</name>
</gene>
<dbReference type="AlphaFoldDB" id="A0AA97I392"/>
<dbReference type="GO" id="GO:0006355">
    <property type="term" value="P:regulation of DNA-templated transcription"/>
    <property type="evidence" value="ECO:0007669"/>
    <property type="project" value="InterPro"/>
</dbReference>
<feature type="domain" description="PAC" evidence="8">
    <location>
        <begin position="234"/>
        <end position="286"/>
    </location>
</feature>
<feature type="domain" description="PAS" evidence="7">
    <location>
        <begin position="31"/>
        <end position="89"/>
    </location>
</feature>
<dbReference type="Gene3D" id="3.30.450.20">
    <property type="entry name" value="PAS domain"/>
    <property type="match status" value="4"/>
</dbReference>
<protein>
    <recommendedName>
        <fullName evidence="2">histidine kinase</fullName>
        <ecNumber evidence="2">2.7.13.3</ecNumber>
    </recommendedName>
</protein>
<dbReference type="SUPFAM" id="SSF55874">
    <property type="entry name" value="ATPase domain of HSP90 chaperone/DNA topoisomerase II/histidine kinase"/>
    <property type="match status" value="1"/>
</dbReference>
<dbReference type="InterPro" id="IPR052162">
    <property type="entry name" value="Sensor_kinase/Photoreceptor"/>
</dbReference>
<dbReference type="PROSITE" id="PS50113">
    <property type="entry name" value="PAC"/>
    <property type="match status" value="2"/>
</dbReference>
<dbReference type="GeneID" id="85229010"/>
<dbReference type="Pfam" id="PF13188">
    <property type="entry name" value="PAS_8"/>
    <property type="match status" value="1"/>
</dbReference>
<evidence type="ECO:0000313" key="10">
    <source>
        <dbReference type="Proteomes" id="UP001301797"/>
    </source>
</evidence>
<dbReference type="InterPro" id="IPR036890">
    <property type="entry name" value="HATPase_C_sf"/>
</dbReference>
<accession>A0AA97I392</accession>
<dbReference type="KEGG" id="mefw:F1737_02535"/>
<dbReference type="InterPro" id="IPR000014">
    <property type="entry name" value="PAS"/>
</dbReference>
<comment type="catalytic activity">
    <reaction evidence="1">
        <text>ATP + protein L-histidine = ADP + protein N-phospho-L-histidine.</text>
        <dbReference type="EC" id="2.7.13.3"/>
    </reaction>
</comment>
<dbReference type="InterPro" id="IPR005467">
    <property type="entry name" value="His_kinase_dom"/>
</dbReference>
<dbReference type="InterPro" id="IPR000700">
    <property type="entry name" value="PAS-assoc_C"/>
</dbReference>
<evidence type="ECO:0000256" key="1">
    <source>
        <dbReference type="ARBA" id="ARBA00000085"/>
    </source>
</evidence>
<dbReference type="NCBIfam" id="TIGR00229">
    <property type="entry name" value="sensory_box"/>
    <property type="match status" value="4"/>
</dbReference>
<proteinExistence type="predicted"/>
<feature type="domain" description="PAS" evidence="7">
    <location>
        <begin position="287"/>
        <end position="358"/>
    </location>
</feature>
<dbReference type="RefSeq" id="WP_317137214.1">
    <property type="nucleotide sequence ID" value="NZ_CP043875.1"/>
</dbReference>
<dbReference type="SMART" id="SM00091">
    <property type="entry name" value="PAS"/>
    <property type="match status" value="4"/>
</dbReference>
<keyword evidence="3" id="KW-0597">Phosphoprotein</keyword>
<dbReference type="Proteomes" id="UP001301797">
    <property type="component" value="Chromosome"/>
</dbReference>
<evidence type="ECO:0000259" key="7">
    <source>
        <dbReference type="PROSITE" id="PS50112"/>
    </source>
</evidence>
<evidence type="ECO:0000256" key="3">
    <source>
        <dbReference type="ARBA" id="ARBA00022553"/>
    </source>
</evidence>
<sequence length="752" mass="86670">MKEVNESETSSDKSNNQIVISDIINQFSQTIIDNIPNPIFIKNRNGIYIGGNTAFFNYLGKKPENIIGKSVFEIAPEKIAEVYYKKDNELFNNPGIQKYEGKVIWPDSSVHDVIFNKATFEDKDGNIRGIIGVIVDITDLKNIQNELKKKKEKLSLLLRFKDHMLDTAAIWINILDNEGNVKLWNRAAEQISGYDRSEVLGKKIIWEWLYPDEKYRSEIVIVSENILKTGINVEKYETDIRCKNGEYKTISWNSNRLTDENGETAGSIALGIDITELKNIQQSLRKSEIFYRTIFENTGSATVIIEEDTTLSLVNSKYESLSGYNKYEIEGKKSWTEFVVPEDLREMRDFHNKRRDDKLIAPGNYEFRFLDKDQNIKDIMLTVGIIPGTKKTVASLVDITDRKKLEESQKISEEKYRNLFENSKDGIFILTNDGIILDANYAVCEMLKYTVEQMKGKTLGHFTSGKPEETKKSYDERFKEAKTNKNAFFEIRMRRSDGVIIEVEISSQIIDPIKGTGYGILRDVTERNRSRKALETVNKKLNLLNNITRHDILNKLTIAVGYIELINENEELKHDSEIKYQINKVSESVEAIRTQILFTKDYQDLGVYSPDWYNVGEIIDTYSADPSFSGFNVENKLNHILIYADPLFEKVIYNLFDNALRHGETITKIKFSYEISPDKKDILIIYEDDGTGIPSDVKEKIFRRQYYKNTGFGLFLSREILSITGILISETGVYNSGARFEILVPKEHYRLL</sequence>
<dbReference type="InterPro" id="IPR035965">
    <property type="entry name" value="PAS-like_dom_sf"/>
</dbReference>
<dbReference type="CDD" id="cd00075">
    <property type="entry name" value="HATPase"/>
    <property type="match status" value="1"/>
</dbReference>
<feature type="domain" description="Histidine kinase" evidence="6">
    <location>
        <begin position="648"/>
        <end position="748"/>
    </location>
</feature>
<dbReference type="GO" id="GO:0004673">
    <property type="term" value="F:protein histidine kinase activity"/>
    <property type="evidence" value="ECO:0007669"/>
    <property type="project" value="UniProtKB-EC"/>
</dbReference>
<evidence type="ECO:0000256" key="5">
    <source>
        <dbReference type="ARBA" id="ARBA00022777"/>
    </source>
</evidence>
<dbReference type="SUPFAM" id="SSF55785">
    <property type="entry name" value="PYP-like sensor domain (PAS domain)"/>
    <property type="match status" value="4"/>
</dbReference>
<dbReference type="Pfam" id="PF13426">
    <property type="entry name" value="PAS_9"/>
    <property type="match status" value="1"/>
</dbReference>
<reference evidence="9 10" key="1">
    <citation type="submission" date="2019-09" db="EMBL/GenBank/DDBJ databases">
        <title>The complete genome of Methanoplanus sp. FWC-SCC4.</title>
        <authorList>
            <person name="Chen S.-C."/>
            <person name="Zhou Y.-Z."/>
            <person name="Lai M.-C."/>
        </authorList>
    </citation>
    <scope>NUCLEOTIDE SEQUENCE [LARGE SCALE GENOMIC DNA]</scope>
    <source>
        <strain evidence="9 10">FWC-SCC4</strain>
    </source>
</reference>
<feature type="domain" description="PAS" evidence="7">
    <location>
        <begin position="412"/>
        <end position="485"/>
    </location>
</feature>
<keyword evidence="4" id="KW-0808">Transferase</keyword>
<dbReference type="InterPro" id="IPR001610">
    <property type="entry name" value="PAC"/>
</dbReference>
<dbReference type="Pfam" id="PF00989">
    <property type="entry name" value="PAS"/>
    <property type="match status" value="2"/>
</dbReference>
<keyword evidence="5" id="KW-0418">Kinase</keyword>
<evidence type="ECO:0000256" key="4">
    <source>
        <dbReference type="ARBA" id="ARBA00022679"/>
    </source>
</evidence>
<evidence type="ECO:0000259" key="8">
    <source>
        <dbReference type="PROSITE" id="PS50113"/>
    </source>
</evidence>
<dbReference type="PANTHER" id="PTHR43304:SF1">
    <property type="entry name" value="PAC DOMAIN-CONTAINING PROTEIN"/>
    <property type="match status" value="1"/>
</dbReference>
<evidence type="ECO:0000313" key="9">
    <source>
        <dbReference type="EMBL" id="WOF15641.1"/>
    </source>
</evidence>
<dbReference type="EC" id="2.7.13.3" evidence="2"/>
<dbReference type="Pfam" id="PF02518">
    <property type="entry name" value="HATPase_c"/>
    <property type="match status" value="1"/>
</dbReference>
<evidence type="ECO:0000256" key="2">
    <source>
        <dbReference type="ARBA" id="ARBA00012438"/>
    </source>
</evidence>
<dbReference type="PROSITE" id="PS50109">
    <property type="entry name" value="HIS_KIN"/>
    <property type="match status" value="1"/>
</dbReference>
<dbReference type="EMBL" id="CP043875">
    <property type="protein sequence ID" value="WOF15641.1"/>
    <property type="molecule type" value="Genomic_DNA"/>
</dbReference>